<evidence type="ECO:0000256" key="3">
    <source>
        <dbReference type="SAM" id="MobiDB-lite"/>
    </source>
</evidence>
<proteinExistence type="predicted"/>
<evidence type="ECO:0008006" key="6">
    <source>
        <dbReference type="Google" id="ProtNLM"/>
    </source>
</evidence>
<dbReference type="PROSITE" id="PS51375">
    <property type="entry name" value="PPR"/>
    <property type="match status" value="1"/>
</dbReference>
<dbReference type="PANTHER" id="PTHR47936:SF1">
    <property type="entry name" value="PENTATRICOPEPTIDE REPEAT-CONTAINING PROTEIN GUN1, CHLOROPLASTIC"/>
    <property type="match status" value="1"/>
</dbReference>
<evidence type="ECO:0000256" key="1">
    <source>
        <dbReference type="ARBA" id="ARBA00022737"/>
    </source>
</evidence>
<dbReference type="InterPro" id="IPR011990">
    <property type="entry name" value="TPR-like_helical_dom_sf"/>
</dbReference>
<sequence length="467" mass="49795">MATLSGAVRRDAEGEAGARRHPSTTRGSARAGRVSNGNALWRCSARCGRRSWSPTSSIFNAGIIACEKGEQWQWSLALLSEMREASLEPNVISYNAGISACGQGEQWHRAVALLRDMWEAKLEPTQIQLQRWDQRVRERQTVVPGLAAAQRDVGGEDGARLSYSAGISACEKGKQWQRALVLLSEMTEWITYLNPTDYQFFAQDVGAAPVFAGNFSPPAIEAAAGLYVLGHWHKAAEVDTPRLSEDPQQIARPIFAEREIARPGVKFAVNTARGAIRCSDKQGGVDPMPARISLRAHGRRSGAETAGAQALPAAPLAHERQLAMGCDGSCPEFAGELKGISDRCSNVQFRLEVLVAVIMQSEPEDVVLRVEELAATPARDEPGWAPARNPFVSGLGAPAGGYPGRVARAAEAVQGEALYNRSGSGSPSRYPRAQAGPPSRAPQRGGAQLGMAAVAPGLLEKAAAGCS</sequence>
<keyword evidence="5" id="KW-1185">Reference proteome</keyword>
<comment type="caution">
    <text evidence="4">The sequence shown here is derived from an EMBL/GenBank/DDBJ whole genome shotgun (WGS) entry which is preliminary data.</text>
</comment>
<dbReference type="EMBL" id="CAUYUJ010007446">
    <property type="protein sequence ID" value="CAK0820756.1"/>
    <property type="molecule type" value="Genomic_DNA"/>
</dbReference>
<keyword evidence="1" id="KW-0677">Repeat</keyword>
<name>A0ABN9RPM0_9DINO</name>
<dbReference type="Pfam" id="PF13812">
    <property type="entry name" value="PPR_3"/>
    <property type="match status" value="1"/>
</dbReference>
<evidence type="ECO:0000313" key="5">
    <source>
        <dbReference type="Proteomes" id="UP001189429"/>
    </source>
</evidence>
<dbReference type="InterPro" id="IPR002885">
    <property type="entry name" value="PPR_rpt"/>
</dbReference>
<protein>
    <recommendedName>
        <fullName evidence="6">Pentatricopeptide repeat-containing protein, chloroplastic</fullName>
    </recommendedName>
</protein>
<dbReference type="NCBIfam" id="TIGR00756">
    <property type="entry name" value="PPR"/>
    <property type="match status" value="1"/>
</dbReference>
<feature type="repeat" description="PPR" evidence="2">
    <location>
        <begin position="90"/>
        <end position="124"/>
    </location>
</feature>
<accession>A0ABN9RPM0</accession>
<evidence type="ECO:0000313" key="4">
    <source>
        <dbReference type="EMBL" id="CAK0820756.1"/>
    </source>
</evidence>
<dbReference type="PANTHER" id="PTHR47936">
    <property type="entry name" value="PPR_LONG DOMAIN-CONTAINING PROTEIN"/>
    <property type="match status" value="1"/>
</dbReference>
<feature type="compositionally biased region" description="Low complexity" evidence="3">
    <location>
        <begin position="421"/>
        <end position="432"/>
    </location>
</feature>
<dbReference type="Gene3D" id="1.25.40.10">
    <property type="entry name" value="Tetratricopeptide repeat domain"/>
    <property type="match status" value="1"/>
</dbReference>
<feature type="region of interest" description="Disordered" evidence="3">
    <location>
        <begin position="1"/>
        <end position="33"/>
    </location>
</feature>
<organism evidence="4 5">
    <name type="scientific">Prorocentrum cordatum</name>
    <dbReference type="NCBI Taxonomy" id="2364126"/>
    <lineage>
        <taxon>Eukaryota</taxon>
        <taxon>Sar</taxon>
        <taxon>Alveolata</taxon>
        <taxon>Dinophyceae</taxon>
        <taxon>Prorocentrales</taxon>
        <taxon>Prorocentraceae</taxon>
        <taxon>Prorocentrum</taxon>
    </lineage>
</organism>
<feature type="compositionally biased region" description="Basic and acidic residues" evidence="3">
    <location>
        <begin position="8"/>
        <end position="18"/>
    </location>
</feature>
<feature type="region of interest" description="Disordered" evidence="3">
    <location>
        <begin position="419"/>
        <end position="448"/>
    </location>
</feature>
<dbReference type="Proteomes" id="UP001189429">
    <property type="component" value="Unassembled WGS sequence"/>
</dbReference>
<reference evidence="4" key="1">
    <citation type="submission" date="2023-10" db="EMBL/GenBank/DDBJ databases">
        <authorList>
            <person name="Chen Y."/>
            <person name="Shah S."/>
            <person name="Dougan E. K."/>
            <person name="Thang M."/>
            <person name="Chan C."/>
        </authorList>
    </citation>
    <scope>NUCLEOTIDE SEQUENCE [LARGE SCALE GENOMIC DNA]</scope>
</reference>
<evidence type="ECO:0000256" key="2">
    <source>
        <dbReference type="PROSITE-ProRule" id="PRU00708"/>
    </source>
</evidence>
<gene>
    <name evidence="4" type="ORF">PCOR1329_LOCUS22312</name>
</gene>